<comment type="similarity">
    <text evidence="4 11">Belongs to the OST1 family.</text>
</comment>
<name>A0A5K3EYR5_MESCO</name>
<protein>
    <recommendedName>
        <fullName evidence="5 11">Dolichyl-diphosphooligosaccharide--protein glycosyltransferase subunit 1</fullName>
    </recommendedName>
</protein>
<feature type="transmembrane region" description="Helical" evidence="11">
    <location>
        <begin position="458"/>
        <end position="477"/>
    </location>
</feature>
<evidence type="ECO:0000256" key="1">
    <source>
        <dbReference type="ARBA" id="ARBA00002791"/>
    </source>
</evidence>
<evidence type="ECO:0000313" key="12">
    <source>
        <dbReference type="WBParaSite" id="MCU_004198-RA"/>
    </source>
</evidence>
<evidence type="ECO:0000256" key="5">
    <source>
        <dbReference type="ARBA" id="ARBA00017611"/>
    </source>
</evidence>
<evidence type="ECO:0000256" key="11">
    <source>
        <dbReference type="RuleBase" id="RU361143"/>
    </source>
</evidence>
<dbReference type="AlphaFoldDB" id="A0A5K3EYR5"/>
<keyword evidence="9 11" id="KW-1133">Transmembrane helix</keyword>
<evidence type="ECO:0000256" key="2">
    <source>
        <dbReference type="ARBA" id="ARBA00004115"/>
    </source>
</evidence>
<keyword evidence="10 11" id="KW-0472">Membrane</keyword>
<reference evidence="12" key="1">
    <citation type="submission" date="2019-11" db="UniProtKB">
        <authorList>
            <consortium name="WormBaseParasite"/>
        </authorList>
    </citation>
    <scope>IDENTIFICATION</scope>
</reference>
<evidence type="ECO:0000256" key="3">
    <source>
        <dbReference type="ARBA" id="ARBA00004922"/>
    </source>
</evidence>
<evidence type="ECO:0000256" key="8">
    <source>
        <dbReference type="ARBA" id="ARBA00022824"/>
    </source>
</evidence>
<comment type="pathway">
    <text evidence="3 11">Protein modification; protein glycosylation.</text>
</comment>
<dbReference type="PANTHER" id="PTHR21049:SF0">
    <property type="entry name" value="DOLICHYL-DIPHOSPHOOLIGOSACCHARIDE--PROTEIN GLYCOSYLTRANSFERASE SUBUNIT 1"/>
    <property type="match status" value="1"/>
</dbReference>
<keyword evidence="6 11" id="KW-0812">Transmembrane</keyword>
<evidence type="ECO:0000256" key="6">
    <source>
        <dbReference type="ARBA" id="ARBA00022692"/>
    </source>
</evidence>
<evidence type="ECO:0000256" key="9">
    <source>
        <dbReference type="ARBA" id="ARBA00022989"/>
    </source>
</evidence>
<evidence type="ECO:0000256" key="10">
    <source>
        <dbReference type="ARBA" id="ARBA00023136"/>
    </source>
</evidence>
<evidence type="ECO:0000256" key="4">
    <source>
        <dbReference type="ARBA" id="ARBA00008905"/>
    </source>
</evidence>
<organism evidence="12">
    <name type="scientific">Mesocestoides corti</name>
    <name type="common">Flatworm</name>
    <dbReference type="NCBI Taxonomy" id="53468"/>
    <lineage>
        <taxon>Eukaryota</taxon>
        <taxon>Metazoa</taxon>
        <taxon>Spiralia</taxon>
        <taxon>Lophotrochozoa</taxon>
        <taxon>Platyhelminthes</taxon>
        <taxon>Cestoda</taxon>
        <taxon>Eucestoda</taxon>
        <taxon>Cyclophyllidea</taxon>
        <taxon>Mesocestoididae</taxon>
        <taxon>Mesocestoides</taxon>
    </lineage>
</organism>
<dbReference type="PANTHER" id="PTHR21049">
    <property type="entry name" value="RIBOPHORIN I"/>
    <property type="match status" value="1"/>
</dbReference>
<evidence type="ECO:0000256" key="7">
    <source>
        <dbReference type="ARBA" id="ARBA00022729"/>
    </source>
</evidence>
<dbReference type="InterPro" id="IPR007676">
    <property type="entry name" value="Ribophorin_I"/>
</dbReference>
<dbReference type="Pfam" id="PF04597">
    <property type="entry name" value="Ribophorin_I"/>
    <property type="match status" value="1"/>
</dbReference>
<sequence length="625" mass="70482">KSLFLCTFRECGAYAVLFRARITSGVVSSFSLILSCVVSMTAPTLVLLSFLVAVSCGHFTNNEVVQTIVADTHILRVDAEVTIDVPDVVSGNYHYTVDPDIYGHLSFIEAKDDSGIPLAIENLGQISNKPTFSISVPNKNSNKSVTFTVSSFFTRMLKPKPAQIFQADKQFVELVVNLAYYSAYSTKRVTSTVILSAGEVLFYSSDVQPVKRSASKIKYGPFENLPPFHEQMARFNYENSSPFLVVTNLERTIEVSHWGNIAVENKISMKHYGAKLIGSFSRLDYQRGIGHKTSVASIKAVLPASARDIYYRDEIGNISTSNVRSLYDSVEVELAPRFPLFGGWKTFFIFGYSIPAHESLYRKGDHFGLKMSFVDYLYENQLIDEMTLRIVLPETVSNVRLEAPFEVKRLPDEVLKTYLDTSGRTVLVIQKTNLVEGHIQDFVVYYDFSMMSMFREPAMVIAAFLLLFTAVIIYARLDFSLSEDQITELQQRVQASVDEVLNLHNQRSAIYQTYEDVISNYKANKDTDRFKAEQRKVEAEYRAISQKITALQTKLREFWVEGADKIGELQQLDQEYHGLLNKGFALAESAIIGKISKPQYQTEDSNLSSKKVGLIEKMEAIAESL</sequence>
<dbReference type="GO" id="GO:0008250">
    <property type="term" value="C:oligosaccharyltransferase complex"/>
    <property type="evidence" value="ECO:0007669"/>
    <property type="project" value="UniProtKB-UniRule"/>
</dbReference>
<dbReference type="GO" id="GO:0018279">
    <property type="term" value="P:protein N-linked glycosylation via asparagine"/>
    <property type="evidence" value="ECO:0007669"/>
    <property type="project" value="TreeGrafter"/>
</dbReference>
<keyword evidence="8 11" id="KW-0256">Endoplasmic reticulum</keyword>
<comment type="function">
    <text evidence="1 11">Subunit of the oligosaccharyl transferase (OST) complex that catalyzes the initial transfer of a defined glycan (Glc(3)Man(9)GlcNAc(2) in eukaryotes) from the lipid carrier dolichol-pyrophosphate to an asparagine residue within an Asn-X-Ser/Thr consensus motif in nascent polypeptide chains, the first step in protein N-glycosylation. N-glycosylation occurs cotranslationally and the complex associates with the Sec61 complex at the channel-forming translocon complex that mediates protein translocation across the endoplasmic reticulum (ER). All subunits are required for a maximal enzyme activity.</text>
</comment>
<proteinExistence type="inferred from homology"/>
<comment type="subunit">
    <text evidence="11">Component of the oligosaccharyltransferase (OST) complex.</text>
</comment>
<keyword evidence="7" id="KW-0732">Signal</keyword>
<dbReference type="UniPathway" id="UPA00378"/>
<comment type="subcellular location">
    <subcellularLocation>
        <location evidence="2 11">Endoplasmic reticulum membrane</location>
        <topology evidence="2 11">Single-pass type I membrane protein</topology>
    </subcellularLocation>
</comment>
<dbReference type="WBParaSite" id="MCU_004198-RA">
    <property type="protein sequence ID" value="MCU_004198-RA"/>
    <property type="gene ID" value="MCU_004198"/>
</dbReference>
<accession>A0A5K3EYR5</accession>